<keyword evidence="9" id="KW-0472">Membrane</keyword>
<dbReference type="InterPro" id="IPR011712">
    <property type="entry name" value="Sig_transdc_His_kin_sub3_dim/P"/>
</dbReference>
<dbReference type="InterPro" id="IPR036890">
    <property type="entry name" value="HATPase_C_sf"/>
</dbReference>
<evidence type="ECO:0000256" key="4">
    <source>
        <dbReference type="ARBA" id="ARBA00022679"/>
    </source>
</evidence>
<dbReference type="EC" id="2.7.13.3" evidence="2"/>
<evidence type="ECO:0000256" key="5">
    <source>
        <dbReference type="ARBA" id="ARBA00022741"/>
    </source>
</evidence>
<dbReference type="GO" id="GO:0016020">
    <property type="term" value="C:membrane"/>
    <property type="evidence" value="ECO:0007669"/>
    <property type="project" value="InterPro"/>
</dbReference>
<dbReference type="Proteomes" id="UP000001444">
    <property type="component" value="Chromosome"/>
</dbReference>
<dbReference type="EMBL" id="FN554889">
    <property type="protein sequence ID" value="CBG68176.1"/>
    <property type="molecule type" value="Genomic_DNA"/>
</dbReference>
<name>C9Z203_STRSW</name>
<dbReference type="AlphaFoldDB" id="C9Z203"/>
<accession>C9Z203</accession>
<keyword evidence="3" id="KW-0597">Phosphoprotein</keyword>
<evidence type="ECO:0000256" key="7">
    <source>
        <dbReference type="ARBA" id="ARBA00022840"/>
    </source>
</evidence>
<proteinExistence type="predicted"/>
<feature type="transmembrane region" description="Helical" evidence="9">
    <location>
        <begin position="89"/>
        <end position="106"/>
    </location>
</feature>
<dbReference type="Pfam" id="PF07730">
    <property type="entry name" value="HisKA_3"/>
    <property type="match status" value="1"/>
</dbReference>
<dbReference type="SUPFAM" id="SSF55874">
    <property type="entry name" value="ATPase domain of HSP90 chaperone/DNA topoisomerase II/histidine kinase"/>
    <property type="match status" value="1"/>
</dbReference>
<evidence type="ECO:0000256" key="3">
    <source>
        <dbReference type="ARBA" id="ARBA00022553"/>
    </source>
</evidence>
<dbReference type="STRING" id="680198.SCAB_9991"/>
<organism evidence="11 12">
    <name type="scientific">Streptomyces scabiei (strain 87.22)</name>
    <dbReference type="NCBI Taxonomy" id="680198"/>
    <lineage>
        <taxon>Bacteria</taxon>
        <taxon>Bacillati</taxon>
        <taxon>Actinomycetota</taxon>
        <taxon>Actinomycetes</taxon>
        <taxon>Kitasatosporales</taxon>
        <taxon>Streptomycetaceae</taxon>
        <taxon>Streptomyces</taxon>
    </lineage>
</organism>
<reference evidence="11 12" key="1">
    <citation type="journal article" date="2010" name="Mol. Plant Microbe Interact.">
        <title>Streptomyces scabies 87-22 contains a coronafacic acid-like biosynthetic cluster that contributes to plant-microbe interactions.</title>
        <authorList>
            <person name="Bignell D.R."/>
            <person name="Seipke R.F."/>
            <person name="Huguet-Tapia J.C."/>
            <person name="Chambers A.H."/>
            <person name="Parry R.J."/>
            <person name="Loria R."/>
        </authorList>
    </citation>
    <scope>NUCLEOTIDE SEQUENCE [LARGE SCALE GENOMIC DNA]</scope>
    <source>
        <strain evidence="11 12">87.22</strain>
    </source>
</reference>
<feature type="transmembrane region" description="Helical" evidence="9">
    <location>
        <begin position="34"/>
        <end position="54"/>
    </location>
</feature>
<dbReference type="HOGENOM" id="CLU_000445_20_1_11"/>
<evidence type="ECO:0000256" key="6">
    <source>
        <dbReference type="ARBA" id="ARBA00022777"/>
    </source>
</evidence>
<keyword evidence="6 11" id="KW-0418">Kinase</keyword>
<keyword evidence="9" id="KW-0812">Transmembrane</keyword>
<dbReference type="eggNOG" id="COG4585">
    <property type="taxonomic scope" value="Bacteria"/>
</dbReference>
<feature type="transmembrane region" description="Helical" evidence="9">
    <location>
        <begin position="66"/>
        <end position="83"/>
    </location>
</feature>
<dbReference type="CDD" id="cd16917">
    <property type="entry name" value="HATPase_UhpB-NarQ-NarX-like"/>
    <property type="match status" value="1"/>
</dbReference>
<sequence length="400" mass="42018">MLGTVSGSPEAPRSHRATVIALAVVAAALDLGDLYWFGVTMYGLPVSVVAGTSLGLSVMWRRTRPVAALVVAGSGYLVAWVVVVCLPDAGLVPTMAQAAVWVVVFSQIAEGTARMRHSALALLGVSVVLDAQQHIRMMNQSDTPPLMALYNVMTFTFVPLALCAVADTVRGRVQLATAQAAQAERLRELDARTAAHNERLRLARELHDVVANRLSAVAMRITAAGHVRRLPATSESDVLDEIGEEIDSALGELRSMLGTLRSDGGGADTAAPPSLANVDELADSARRAGAEVEIVIKGTPVPLPSMLDLTAYRILQEALANVSRHARPPCATLTVDYRTDGVYLRVDDEGGHAGPDALPGHGIIGMRERAALCGGRATTGARPDGGWTVEAALPLPLGST</sequence>
<dbReference type="KEGG" id="scb:SCAB_9991"/>
<evidence type="ECO:0000259" key="10">
    <source>
        <dbReference type="Pfam" id="PF07730"/>
    </source>
</evidence>
<dbReference type="Gene3D" id="3.30.565.10">
    <property type="entry name" value="Histidine kinase-like ATPase, C-terminal domain"/>
    <property type="match status" value="1"/>
</dbReference>
<keyword evidence="4" id="KW-0808">Transferase</keyword>
<keyword evidence="7" id="KW-0067">ATP-binding</keyword>
<protein>
    <recommendedName>
        <fullName evidence="2">histidine kinase</fullName>
        <ecNumber evidence="2">2.7.13.3</ecNumber>
    </recommendedName>
</protein>
<feature type="transmembrane region" description="Helical" evidence="9">
    <location>
        <begin position="147"/>
        <end position="166"/>
    </location>
</feature>
<dbReference type="InterPro" id="IPR050482">
    <property type="entry name" value="Sensor_HK_TwoCompSys"/>
</dbReference>
<dbReference type="GO" id="GO:0005524">
    <property type="term" value="F:ATP binding"/>
    <property type="evidence" value="ECO:0007669"/>
    <property type="project" value="UniProtKB-KW"/>
</dbReference>
<dbReference type="GO" id="GO:0000155">
    <property type="term" value="F:phosphorelay sensor kinase activity"/>
    <property type="evidence" value="ECO:0007669"/>
    <property type="project" value="InterPro"/>
</dbReference>
<evidence type="ECO:0000313" key="12">
    <source>
        <dbReference type="Proteomes" id="UP000001444"/>
    </source>
</evidence>
<keyword evidence="8" id="KW-0902">Two-component regulatory system</keyword>
<evidence type="ECO:0000256" key="8">
    <source>
        <dbReference type="ARBA" id="ARBA00023012"/>
    </source>
</evidence>
<evidence type="ECO:0000313" key="11">
    <source>
        <dbReference type="EMBL" id="CBG68176.1"/>
    </source>
</evidence>
<dbReference type="Gene3D" id="1.20.5.1930">
    <property type="match status" value="1"/>
</dbReference>
<evidence type="ECO:0000256" key="2">
    <source>
        <dbReference type="ARBA" id="ARBA00012438"/>
    </source>
</evidence>
<gene>
    <name evidence="11" type="ordered locus">SCAB_9991</name>
</gene>
<dbReference type="PANTHER" id="PTHR24421:SF10">
    <property type="entry name" value="NITRATE_NITRITE SENSOR PROTEIN NARQ"/>
    <property type="match status" value="1"/>
</dbReference>
<keyword evidence="9" id="KW-1133">Transmembrane helix</keyword>
<comment type="catalytic activity">
    <reaction evidence="1">
        <text>ATP + protein L-histidine = ADP + protein N-phospho-L-histidine.</text>
        <dbReference type="EC" id="2.7.13.3"/>
    </reaction>
</comment>
<evidence type="ECO:0000256" key="9">
    <source>
        <dbReference type="SAM" id="Phobius"/>
    </source>
</evidence>
<keyword evidence="5" id="KW-0547">Nucleotide-binding</keyword>
<dbReference type="GO" id="GO:0046983">
    <property type="term" value="F:protein dimerization activity"/>
    <property type="evidence" value="ECO:0007669"/>
    <property type="project" value="InterPro"/>
</dbReference>
<feature type="domain" description="Signal transduction histidine kinase subgroup 3 dimerisation and phosphoacceptor" evidence="10">
    <location>
        <begin position="198"/>
        <end position="263"/>
    </location>
</feature>
<dbReference type="PANTHER" id="PTHR24421">
    <property type="entry name" value="NITRATE/NITRITE SENSOR PROTEIN NARX-RELATED"/>
    <property type="match status" value="1"/>
</dbReference>
<evidence type="ECO:0000256" key="1">
    <source>
        <dbReference type="ARBA" id="ARBA00000085"/>
    </source>
</evidence>
<keyword evidence="12" id="KW-1185">Reference proteome</keyword>